<proteinExistence type="predicted"/>
<reference evidence="3 4" key="1">
    <citation type="submission" date="2020-02" db="EMBL/GenBank/DDBJ databases">
        <authorList>
            <person name="Ma Q."/>
            <person name="Huang Y."/>
            <person name="Song X."/>
            <person name="Pei D."/>
        </authorList>
    </citation>
    <scope>NUCLEOTIDE SEQUENCE [LARGE SCALE GENOMIC DNA]</scope>
    <source>
        <strain evidence="3">Sxm20200214</strain>
        <tissue evidence="3">Leaf</tissue>
    </source>
</reference>
<gene>
    <name evidence="3" type="ORF">Bca52824_035218</name>
</gene>
<dbReference type="InterPro" id="IPR036047">
    <property type="entry name" value="F-box-like_dom_sf"/>
</dbReference>
<dbReference type="AlphaFoldDB" id="A0A8X7V3W3"/>
<dbReference type="Gene3D" id="2.120.10.80">
    <property type="entry name" value="Kelch-type beta propeller"/>
    <property type="match status" value="1"/>
</dbReference>
<dbReference type="InterPro" id="IPR057499">
    <property type="entry name" value="Kelch_FKB95"/>
</dbReference>
<dbReference type="EMBL" id="JAAMPC010000008">
    <property type="protein sequence ID" value="KAG2298746.1"/>
    <property type="molecule type" value="Genomic_DNA"/>
</dbReference>
<dbReference type="InterPro" id="IPR015915">
    <property type="entry name" value="Kelch-typ_b-propeller"/>
</dbReference>
<dbReference type="Pfam" id="PF25210">
    <property type="entry name" value="Kelch_FKB95"/>
    <property type="match status" value="1"/>
</dbReference>
<evidence type="ECO:0008006" key="5">
    <source>
        <dbReference type="Google" id="ProtNLM"/>
    </source>
</evidence>
<evidence type="ECO:0000313" key="3">
    <source>
        <dbReference type="EMBL" id="KAG2298746.1"/>
    </source>
</evidence>
<dbReference type="Pfam" id="PF00646">
    <property type="entry name" value="F-box"/>
    <property type="match status" value="1"/>
</dbReference>
<dbReference type="PANTHER" id="PTHR24414">
    <property type="entry name" value="F-BOX/KELCH-REPEAT PROTEIN SKIP4"/>
    <property type="match status" value="1"/>
</dbReference>
<comment type="caution">
    <text evidence="3">The sequence shown here is derived from an EMBL/GenBank/DDBJ whole genome shotgun (WGS) entry which is preliminary data.</text>
</comment>
<name>A0A8X7V3W3_BRACI</name>
<evidence type="ECO:0000313" key="4">
    <source>
        <dbReference type="Proteomes" id="UP000886595"/>
    </source>
</evidence>
<keyword evidence="4" id="KW-1185">Reference proteome</keyword>
<dbReference type="SUPFAM" id="SSF81383">
    <property type="entry name" value="F-box domain"/>
    <property type="match status" value="1"/>
</dbReference>
<accession>A0A8X7V3W3</accession>
<dbReference type="OrthoDB" id="45365at2759"/>
<dbReference type="InterPro" id="IPR001810">
    <property type="entry name" value="F-box_dom"/>
</dbReference>
<organism evidence="3 4">
    <name type="scientific">Brassica carinata</name>
    <name type="common">Ethiopian mustard</name>
    <name type="synonym">Abyssinian cabbage</name>
    <dbReference type="NCBI Taxonomy" id="52824"/>
    <lineage>
        <taxon>Eukaryota</taxon>
        <taxon>Viridiplantae</taxon>
        <taxon>Streptophyta</taxon>
        <taxon>Embryophyta</taxon>
        <taxon>Tracheophyta</taxon>
        <taxon>Spermatophyta</taxon>
        <taxon>Magnoliopsida</taxon>
        <taxon>eudicotyledons</taxon>
        <taxon>Gunneridae</taxon>
        <taxon>Pentapetalae</taxon>
        <taxon>rosids</taxon>
        <taxon>malvids</taxon>
        <taxon>Brassicales</taxon>
        <taxon>Brassicaceae</taxon>
        <taxon>Brassiceae</taxon>
        <taxon>Brassica</taxon>
    </lineage>
</organism>
<evidence type="ECO:0000259" key="1">
    <source>
        <dbReference type="Pfam" id="PF00646"/>
    </source>
</evidence>
<dbReference type="PANTHER" id="PTHR24414:SF143">
    <property type="entry name" value="F-BOX DOMAIN-CONTAINING PROTEIN"/>
    <property type="match status" value="1"/>
</dbReference>
<evidence type="ECO:0000259" key="2">
    <source>
        <dbReference type="Pfam" id="PF25210"/>
    </source>
</evidence>
<dbReference type="Proteomes" id="UP000886595">
    <property type="component" value="Unassembled WGS sequence"/>
</dbReference>
<protein>
    <recommendedName>
        <fullName evidence="5">F-box domain-containing protein</fullName>
    </recommendedName>
</protein>
<dbReference type="InterPro" id="IPR050354">
    <property type="entry name" value="F-box/kelch-repeat_ARATH"/>
</dbReference>
<feature type="domain" description="FKB95-like N-terminal Kelch" evidence="2">
    <location>
        <begin position="96"/>
        <end position="315"/>
    </location>
</feature>
<sequence length="345" mass="39196">MSPPLMKVRKLSSFIAGKRPREEDNDPSLPSLSWLPDEIVLQCLLHVPKNYDLNLSYVSKTLRSLRSPELHHLRSLLPKTPYMSSSAKTWLSKPGIKYRLIHVDLPSHPFMYHSSAVVVRSEIFFVGGSFKPSSDLWILDTCSGELAQGSSMKVARTCDSIIGVINGTIYIIGGCQNKIQVEVYDPKTRSWKVGERLGERFRRRLMKELSASLDWNVYSAETAKIIVYNARQGRRLETVKMPKSCLIVIWCMCVVADLVYAYYFLDGLIVVGVVCNDLKTLGVKFHDAVKVEYNGKLAVFWPESNPLDKTKKKIRYGMRGRIEWSGNVAKVSYDYCFHKFLVVSG</sequence>
<feature type="domain" description="F-box" evidence="1">
    <location>
        <begin position="32"/>
        <end position="65"/>
    </location>
</feature>
<dbReference type="SUPFAM" id="SSF117281">
    <property type="entry name" value="Kelch motif"/>
    <property type="match status" value="1"/>
</dbReference>
<dbReference type="CDD" id="cd22152">
    <property type="entry name" value="F-box_AtAFR-like"/>
    <property type="match status" value="1"/>
</dbReference>